<organism evidence="2 3">
    <name type="scientific">Aminobacter carboxidus</name>
    <dbReference type="NCBI Taxonomy" id="376165"/>
    <lineage>
        <taxon>Bacteria</taxon>
        <taxon>Pseudomonadati</taxon>
        <taxon>Pseudomonadota</taxon>
        <taxon>Alphaproteobacteria</taxon>
        <taxon>Hyphomicrobiales</taxon>
        <taxon>Phyllobacteriaceae</taxon>
        <taxon>Aminobacter</taxon>
    </lineage>
</organism>
<gene>
    <name evidence="2" type="ORF">HNQ96_001912</name>
</gene>
<keyword evidence="1" id="KW-0812">Transmembrane</keyword>
<protein>
    <submittedName>
        <fullName evidence="2">Uncharacterized protein</fullName>
    </submittedName>
</protein>
<evidence type="ECO:0000313" key="2">
    <source>
        <dbReference type="EMBL" id="MBB6466054.1"/>
    </source>
</evidence>
<proteinExistence type="predicted"/>
<feature type="transmembrane region" description="Helical" evidence="1">
    <location>
        <begin position="39"/>
        <end position="56"/>
    </location>
</feature>
<accession>A0A8E1WEC3</accession>
<dbReference type="EMBL" id="JACHGI010000002">
    <property type="protein sequence ID" value="MBB6466054.1"/>
    <property type="molecule type" value="Genomic_DNA"/>
</dbReference>
<reference evidence="2 3" key="1">
    <citation type="submission" date="2020-08" db="EMBL/GenBank/DDBJ databases">
        <title>Genomic Encyclopedia of Type Strains, Phase IV (KMG-IV): sequencing the most valuable type-strain genomes for metagenomic binning, comparative biology and taxonomic classification.</title>
        <authorList>
            <person name="Goeker M."/>
        </authorList>
    </citation>
    <scope>NUCLEOTIDE SEQUENCE [LARGE SCALE GENOMIC DNA]</scope>
    <source>
        <strain evidence="2 3">DSM 17454</strain>
    </source>
</reference>
<sequence>MKLLANIVAALALAVGAVWILQGAGLLGGSFMTGRTEWLWIGIVIALAGCAALLWLRRR</sequence>
<comment type="caution">
    <text evidence="2">The sequence shown here is derived from an EMBL/GenBank/DDBJ whole genome shotgun (WGS) entry which is preliminary data.</text>
</comment>
<evidence type="ECO:0000313" key="3">
    <source>
        <dbReference type="Proteomes" id="UP000532373"/>
    </source>
</evidence>
<keyword evidence="1" id="KW-1133">Transmembrane helix</keyword>
<dbReference type="RefSeq" id="WP_184768487.1">
    <property type="nucleotide sequence ID" value="NZ_JACHGI010000002.1"/>
</dbReference>
<keyword evidence="1" id="KW-0472">Membrane</keyword>
<dbReference type="AlphaFoldDB" id="A0A8E1WEC3"/>
<name>A0A8E1WEC3_9HYPH</name>
<evidence type="ECO:0000256" key="1">
    <source>
        <dbReference type="SAM" id="Phobius"/>
    </source>
</evidence>
<dbReference type="Proteomes" id="UP000532373">
    <property type="component" value="Unassembled WGS sequence"/>
</dbReference>